<organism evidence="1 2">
    <name type="scientific">Peribacillus simplex</name>
    <dbReference type="NCBI Taxonomy" id="1478"/>
    <lineage>
        <taxon>Bacteria</taxon>
        <taxon>Bacillati</taxon>
        <taxon>Bacillota</taxon>
        <taxon>Bacilli</taxon>
        <taxon>Bacillales</taxon>
        <taxon>Bacillaceae</taxon>
        <taxon>Peribacillus</taxon>
    </lineage>
</organism>
<dbReference type="AlphaFoldDB" id="A0AAN2PF79"/>
<reference evidence="1 2" key="1">
    <citation type="journal article" date="2014" name="Genome Announc.">
        <title>Genome Sequence of Bacillus simplex Strain P558, Isolated from a Human Fecal Sample.</title>
        <authorList>
            <person name="Croce O."/>
            <person name="Hugon P."/>
            <person name="Lagier J.C."/>
            <person name="Bibi F."/>
            <person name="Robert C."/>
            <person name="Azhar E.I."/>
            <person name="Raoult D."/>
            <person name="Fournier P.E."/>
        </authorList>
    </citation>
    <scope>NUCLEOTIDE SEQUENCE [LARGE SCALE GENOMIC DNA]</scope>
    <source>
        <strain evidence="1 2">P558</strain>
    </source>
</reference>
<gene>
    <name evidence="1" type="ORF">BN1180_01585</name>
</gene>
<dbReference type="EMBL" id="CCXW01000001">
    <property type="protein sequence ID" value="CEG31441.1"/>
    <property type="molecule type" value="Genomic_DNA"/>
</dbReference>
<name>A0AAN2PF79_9BACI</name>
<evidence type="ECO:0000313" key="2">
    <source>
        <dbReference type="Proteomes" id="UP000182110"/>
    </source>
</evidence>
<evidence type="ECO:0000313" key="1">
    <source>
        <dbReference type="EMBL" id="CEG31441.1"/>
    </source>
</evidence>
<comment type="caution">
    <text evidence="1">The sequence shown here is derived from an EMBL/GenBank/DDBJ whole genome shotgun (WGS) entry which is preliminary data.</text>
</comment>
<dbReference type="RefSeq" id="WP_072272598.1">
    <property type="nucleotide sequence ID" value="NZ_CCXW01000001.1"/>
</dbReference>
<protein>
    <submittedName>
        <fullName evidence="1">Uncharacterized protein</fullName>
    </submittedName>
</protein>
<keyword evidence="2" id="KW-1185">Reference proteome</keyword>
<accession>A0AAN2PF79</accession>
<dbReference type="Proteomes" id="UP000182110">
    <property type="component" value="Unassembled WGS sequence"/>
</dbReference>
<sequence length="178" mass="19490">MARVRIKDKNKIPEIIKHAEELNNKQILVGIFGESAQSGHGDSDITMGEIAAIQEYGTRIQVTDKMRGYLASQGLPLKKSTTHITIPERSYIRAGWDEHEKGILDKAVNLLVDAIIEGKPSTNDALDAIGLEAEGKLQEFARNLNDPSNHPFTVDQKGSSNPLVDTGRLIGAITHEVI</sequence>
<proteinExistence type="predicted"/>